<gene>
    <name evidence="1" type="ORF">ACFSBW_07225</name>
</gene>
<protein>
    <submittedName>
        <fullName evidence="1">Uncharacterized protein</fullName>
    </submittedName>
</protein>
<evidence type="ECO:0000313" key="1">
    <source>
        <dbReference type="EMBL" id="MFD1641662.1"/>
    </source>
</evidence>
<evidence type="ECO:0000313" key="2">
    <source>
        <dbReference type="Proteomes" id="UP001597052"/>
    </source>
</evidence>
<keyword evidence="2" id="KW-1185">Reference proteome</keyword>
<sequence length="47" mass="5398">MSEVPTYHLVCRDCPTELVVETAARAEQRATDHESITGHRLDFKRID</sequence>
<organism evidence="1 2">
    <name type="scientific">Halohasta litorea</name>
    <dbReference type="NCBI Taxonomy" id="869891"/>
    <lineage>
        <taxon>Archaea</taxon>
        <taxon>Methanobacteriati</taxon>
        <taxon>Methanobacteriota</taxon>
        <taxon>Stenosarchaea group</taxon>
        <taxon>Halobacteria</taxon>
        <taxon>Halobacteriales</taxon>
        <taxon>Haloferacaceae</taxon>
        <taxon>Halohasta</taxon>
    </lineage>
</organism>
<dbReference type="EMBL" id="JBHUDM010000002">
    <property type="protein sequence ID" value="MFD1641662.1"/>
    <property type="molecule type" value="Genomic_DNA"/>
</dbReference>
<name>A0ABD6D6C1_9EURY</name>
<proteinExistence type="predicted"/>
<accession>A0ABD6D6C1</accession>
<reference evidence="1 2" key="1">
    <citation type="journal article" date="2019" name="Int. J. Syst. Evol. Microbiol.">
        <title>The Global Catalogue of Microorganisms (GCM) 10K type strain sequencing project: providing services to taxonomists for standard genome sequencing and annotation.</title>
        <authorList>
            <consortium name="The Broad Institute Genomics Platform"/>
            <consortium name="The Broad Institute Genome Sequencing Center for Infectious Disease"/>
            <person name="Wu L."/>
            <person name="Ma J."/>
        </authorList>
    </citation>
    <scope>NUCLEOTIDE SEQUENCE [LARGE SCALE GENOMIC DNA]</scope>
    <source>
        <strain evidence="1 2">CGMCC 1.10593</strain>
    </source>
</reference>
<comment type="caution">
    <text evidence="1">The sequence shown here is derived from an EMBL/GenBank/DDBJ whole genome shotgun (WGS) entry which is preliminary data.</text>
</comment>
<dbReference type="Proteomes" id="UP001597052">
    <property type="component" value="Unassembled WGS sequence"/>
</dbReference>
<dbReference type="RefSeq" id="WP_256396738.1">
    <property type="nucleotide sequence ID" value="NZ_JANHDJ010000005.1"/>
</dbReference>
<dbReference type="AlphaFoldDB" id="A0ABD6D6C1"/>